<comment type="similarity">
    <text evidence="1">Belongs to the ABC transporter superfamily.</text>
</comment>
<evidence type="ECO:0000313" key="8">
    <source>
        <dbReference type="EMBL" id="MBH5389533.1"/>
    </source>
</evidence>
<dbReference type="Proteomes" id="UP001194539">
    <property type="component" value="Unassembled WGS sequence"/>
</dbReference>
<dbReference type="CDD" id="cd03219">
    <property type="entry name" value="ABC_Mj1267_LivG_branched"/>
    <property type="match status" value="1"/>
</dbReference>
<keyword evidence="5" id="KW-0029">Amino-acid transport</keyword>
<evidence type="ECO:0000256" key="1">
    <source>
        <dbReference type="ARBA" id="ARBA00005417"/>
    </source>
</evidence>
<dbReference type="PANTHER" id="PTHR43820:SF4">
    <property type="entry name" value="HIGH-AFFINITY BRANCHED-CHAIN AMINO ACID TRANSPORT ATP-BINDING PROTEIN LIVF"/>
    <property type="match status" value="1"/>
</dbReference>
<dbReference type="SUPFAM" id="SSF52540">
    <property type="entry name" value="P-loop containing nucleoside triphosphate hydrolases"/>
    <property type="match status" value="2"/>
</dbReference>
<dbReference type="InterPro" id="IPR027417">
    <property type="entry name" value="P-loop_NTPase"/>
</dbReference>
<comment type="caution">
    <text evidence="8">The sequence shown here is derived from an EMBL/GenBank/DDBJ whole genome shotgun (WGS) entry which is preliminary data.</text>
</comment>
<keyword evidence="9" id="KW-1185">Reference proteome</keyword>
<evidence type="ECO:0000256" key="6">
    <source>
        <dbReference type="ARBA" id="ARBA00024722"/>
    </source>
</evidence>
<dbReference type="CDD" id="cd03224">
    <property type="entry name" value="ABC_TM1139_LivF_branched"/>
    <property type="match status" value="1"/>
</dbReference>
<evidence type="ECO:0000256" key="4">
    <source>
        <dbReference type="ARBA" id="ARBA00022840"/>
    </source>
</evidence>
<dbReference type="PANTHER" id="PTHR43820">
    <property type="entry name" value="HIGH-AFFINITY BRANCHED-CHAIN AMINO ACID TRANSPORT ATP-BINDING PROTEIN LIVF"/>
    <property type="match status" value="1"/>
</dbReference>
<evidence type="ECO:0000259" key="7">
    <source>
        <dbReference type="PROSITE" id="PS50893"/>
    </source>
</evidence>
<dbReference type="PROSITE" id="PS50893">
    <property type="entry name" value="ABC_TRANSPORTER_2"/>
    <property type="match status" value="2"/>
</dbReference>
<evidence type="ECO:0000256" key="3">
    <source>
        <dbReference type="ARBA" id="ARBA00022741"/>
    </source>
</evidence>
<reference evidence="8 9" key="1">
    <citation type="submission" date="2020-07" db="EMBL/GenBank/DDBJ databases">
        <title>Bradyrhizobium diversity isolated from nodules of indigenous legumes of Western Australia.</title>
        <authorList>
            <person name="Klepa M.S."/>
        </authorList>
    </citation>
    <scope>NUCLEOTIDE SEQUENCE [LARGE SCALE GENOMIC DNA]</scope>
    <source>
        <strain evidence="8 9">CNPSo 4019</strain>
    </source>
</reference>
<dbReference type="InterPro" id="IPR032823">
    <property type="entry name" value="BCA_ABC_TP_C"/>
</dbReference>
<evidence type="ECO:0000256" key="5">
    <source>
        <dbReference type="ARBA" id="ARBA00022970"/>
    </source>
</evidence>
<accession>A0ABS0P8B2</accession>
<dbReference type="EMBL" id="JACEGD010000024">
    <property type="protein sequence ID" value="MBH5389533.1"/>
    <property type="molecule type" value="Genomic_DNA"/>
</dbReference>
<organism evidence="8 9">
    <name type="scientific">Bradyrhizobium diversitatis</name>
    <dbReference type="NCBI Taxonomy" id="2755406"/>
    <lineage>
        <taxon>Bacteria</taxon>
        <taxon>Pseudomonadati</taxon>
        <taxon>Pseudomonadota</taxon>
        <taxon>Alphaproteobacteria</taxon>
        <taxon>Hyphomicrobiales</taxon>
        <taxon>Nitrobacteraceae</taxon>
        <taxon>Bradyrhizobium</taxon>
    </lineage>
</organism>
<dbReference type="InterPro" id="IPR003439">
    <property type="entry name" value="ABC_transporter-like_ATP-bd"/>
</dbReference>
<gene>
    <name evidence="8" type="ORF">H1B27_25100</name>
</gene>
<keyword evidence="4 8" id="KW-0067">ATP-binding</keyword>
<dbReference type="Pfam" id="PF12399">
    <property type="entry name" value="BCA_ABC_TP_C"/>
    <property type="match status" value="1"/>
</dbReference>
<proteinExistence type="inferred from homology"/>
<dbReference type="Pfam" id="PF00005">
    <property type="entry name" value="ABC_tran"/>
    <property type="match status" value="2"/>
</dbReference>
<evidence type="ECO:0000256" key="2">
    <source>
        <dbReference type="ARBA" id="ARBA00022448"/>
    </source>
</evidence>
<dbReference type="InterPro" id="IPR017871">
    <property type="entry name" value="ABC_transporter-like_CS"/>
</dbReference>
<dbReference type="RefSeq" id="WP_197967888.1">
    <property type="nucleotide sequence ID" value="NZ_JACEGD010000024.1"/>
</dbReference>
<dbReference type="SMART" id="SM00382">
    <property type="entry name" value="AAA"/>
    <property type="match status" value="2"/>
</dbReference>
<keyword evidence="2" id="KW-0813">Transport</keyword>
<dbReference type="GO" id="GO:0005524">
    <property type="term" value="F:ATP binding"/>
    <property type="evidence" value="ECO:0007669"/>
    <property type="project" value="UniProtKB-KW"/>
</dbReference>
<keyword evidence="3" id="KW-0547">Nucleotide-binding</keyword>
<comment type="function">
    <text evidence="6">Involved in beta-(1--&gt;2)glucan export. Transmembrane domains (TMD) form a pore in the inner membrane and the ATP-binding domain (NBD) is responsible for energy generation.</text>
</comment>
<name>A0ABS0P8B2_9BRAD</name>
<feature type="domain" description="ABC transporter" evidence="7">
    <location>
        <begin position="272"/>
        <end position="518"/>
    </location>
</feature>
<dbReference type="Gene3D" id="3.40.50.300">
    <property type="entry name" value="P-loop containing nucleotide triphosphate hydrolases"/>
    <property type="match status" value="2"/>
</dbReference>
<feature type="domain" description="ABC transporter" evidence="7">
    <location>
        <begin position="3"/>
        <end position="253"/>
    </location>
</feature>
<protein>
    <submittedName>
        <fullName evidence="8">ATP-binding cassette domain-containing protein</fullName>
    </submittedName>
</protein>
<evidence type="ECO:0000313" key="9">
    <source>
        <dbReference type="Proteomes" id="UP001194539"/>
    </source>
</evidence>
<dbReference type="PROSITE" id="PS00211">
    <property type="entry name" value="ABC_TRANSPORTER_1"/>
    <property type="match status" value="1"/>
</dbReference>
<dbReference type="InterPro" id="IPR003593">
    <property type="entry name" value="AAA+_ATPase"/>
</dbReference>
<sequence>MTIPLLSVKTASVNFGAFRALTDVSFDVDAGELVALIGPNGAGKTTLLNVLSGEITPQTGSVQFDGQTITGEAPHDVVARGLARTFQAAEPFQNMSVRENVMVGGVALHRMGLLSSMIGRGTAVLDQGRLRREADEHLAAVGLADLADQQASILTAGQRRLLSIARVLASGARMLVLDEPGAGLNELEKRALGDIILSLSRTGKTVLFIDHDMPLVSRLARRILVLDQGRIIADGEPADVRRNPRVLDAYLGRRDVAQEAPKVIRAVTSPLLEIGGLGVKYGGLLALDSVSLGVGRGEIVALVGANGAGKSSLLRAIAGVEPCSAEKLTFGQRDLRGVTADRRVASGISLVPEGRALFGSLTVLQNLAAGRYALRRARGFHHVVWRDSAERSAFERRLETVYQLFPVLQERADQLAGTLSGGQQQMVAIGRALMGEPKLLMLDEPSLGLAPQVLIEILRCVERLRDQGLTILLVEQNVSAALSIADRGYVLAGGRVIAEGAGRTLLQDRGLTEAYLGSSESEADDAGPGRDVVAVNGG</sequence>
<dbReference type="InterPro" id="IPR052156">
    <property type="entry name" value="BCAA_Transport_ATP-bd_LivF"/>
</dbReference>